<dbReference type="EMBL" id="CVMT01000001">
    <property type="protein sequence ID" value="CRG83339.1"/>
    <property type="molecule type" value="Genomic_DNA"/>
</dbReference>
<dbReference type="Proteomes" id="UP000054383">
    <property type="component" value="Unassembled WGS sequence"/>
</dbReference>
<name>A0A0U1LJZ4_TALIS</name>
<dbReference type="AlphaFoldDB" id="A0A0U1LJZ4"/>
<keyword evidence="2" id="KW-1185">Reference proteome</keyword>
<proteinExistence type="predicted"/>
<evidence type="ECO:0000313" key="1">
    <source>
        <dbReference type="EMBL" id="CRG83339.1"/>
    </source>
</evidence>
<reference evidence="1 2" key="1">
    <citation type="submission" date="2015-04" db="EMBL/GenBank/DDBJ databases">
        <authorList>
            <person name="Syromyatnikov M.Y."/>
            <person name="Popov V.N."/>
        </authorList>
    </citation>
    <scope>NUCLEOTIDE SEQUENCE [LARGE SCALE GENOMIC DNA]</scope>
    <source>
        <strain evidence="1">WF-38-12</strain>
    </source>
</reference>
<protein>
    <recommendedName>
        <fullName evidence="3">C6 transcription factor</fullName>
    </recommendedName>
</protein>
<accession>A0A0U1LJZ4</accession>
<evidence type="ECO:0008006" key="3">
    <source>
        <dbReference type="Google" id="ProtNLM"/>
    </source>
</evidence>
<gene>
    <name evidence="1" type="ORF">PISL3812_00690</name>
</gene>
<dbReference type="OrthoDB" id="3163292at2759"/>
<organism evidence="1 2">
    <name type="scientific">Talaromyces islandicus</name>
    <name type="common">Penicillium islandicum</name>
    <dbReference type="NCBI Taxonomy" id="28573"/>
    <lineage>
        <taxon>Eukaryota</taxon>
        <taxon>Fungi</taxon>
        <taxon>Dikarya</taxon>
        <taxon>Ascomycota</taxon>
        <taxon>Pezizomycotina</taxon>
        <taxon>Eurotiomycetes</taxon>
        <taxon>Eurotiomycetidae</taxon>
        <taxon>Eurotiales</taxon>
        <taxon>Trichocomaceae</taxon>
        <taxon>Talaromyces</taxon>
        <taxon>Talaromyces sect. Islandici</taxon>
    </lineage>
</organism>
<evidence type="ECO:0000313" key="2">
    <source>
        <dbReference type="Proteomes" id="UP000054383"/>
    </source>
</evidence>
<sequence length="278" mass="31731">MMNFKKLDWNESIFTGLPPIVLYEHRLHLVLKEATASIMKTVDLGSNTNSCVLNSLVDYFDQQAQAVASKETGDIYDFTLNGIRLMIRAFHFFKTASRLDNSQDFGSHFSHFQARVVVVAAICILRVCRSGLRAQVDAEIAEELFFEVVRLSRKLSVDKTDLNAMMATIFTQVWSSTQLFKFKDGSVDGLRLLLRGRLSMSLLFDCLWWWRAEFLGKTSPYLEHETGPNSGVNTPMRQEKVDISTESLRLDPESLVTSDMALYPDFWDCEELGNLDWS</sequence>